<keyword evidence="2" id="KW-0808">Transferase</keyword>
<proteinExistence type="predicted"/>
<evidence type="ECO:0000256" key="2">
    <source>
        <dbReference type="ARBA" id="ARBA00022679"/>
    </source>
</evidence>
<feature type="domain" description="Protein kinase" evidence="8">
    <location>
        <begin position="10"/>
        <end position="277"/>
    </location>
</feature>
<keyword evidence="10" id="KW-1185">Reference proteome</keyword>
<dbReference type="EMBL" id="CAJFCW020000006">
    <property type="protein sequence ID" value="CAG9127507.1"/>
    <property type="molecule type" value="Genomic_DNA"/>
</dbReference>
<feature type="binding site" evidence="6">
    <location>
        <position position="38"/>
    </location>
    <ligand>
        <name>ATP</name>
        <dbReference type="ChEBI" id="CHEBI:30616"/>
    </ligand>
</feature>
<dbReference type="InterPro" id="IPR011009">
    <property type="entry name" value="Kinase-like_dom_sf"/>
</dbReference>
<keyword evidence="1" id="KW-0723">Serine/threonine-protein kinase</keyword>
<evidence type="ECO:0000313" key="10">
    <source>
        <dbReference type="Proteomes" id="UP000614601"/>
    </source>
</evidence>
<dbReference type="SUPFAM" id="SSF56112">
    <property type="entry name" value="Protein kinase-like (PK-like)"/>
    <property type="match status" value="1"/>
</dbReference>
<feature type="compositionally biased region" description="Low complexity" evidence="7">
    <location>
        <begin position="279"/>
        <end position="291"/>
    </location>
</feature>
<gene>
    <name evidence="9" type="ORF">BOKJ2_LOCUS13976</name>
</gene>
<evidence type="ECO:0000256" key="7">
    <source>
        <dbReference type="SAM" id="MobiDB-lite"/>
    </source>
</evidence>
<evidence type="ECO:0000256" key="5">
    <source>
        <dbReference type="ARBA" id="ARBA00022840"/>
    </source>
</evidence>
<keyword evidence="3 6" id="KW-0547">Nucleotide-binding</keyword>
<dbReference type="InterPro" id="IPR017441">
    <property type="entry name" value="Protein_kinase_ATP_BS"/>
</dbReference>
<keyword evidence="5 6" id="KW-0067">ATP-binding</keyword>
<accession>A0A811LRU7</accession>
<dbReference type="InterPro" id="IPR008266">
    <property type="entry name" value="Tyr_kinase_AS"/>
</dbReference>
<dbReference type="Proteomes" id="UP000614601">
    <property type="component" value="Unassembled WGS sequence"/>
</dbReference>
<dbReference type="Gene3D" id="1.10.510.10">
    <property type="entry name" value="Transferase(Phosphotransferase) domain 1"/>
    <property type="match status" value="1"/>
</dbReference>
<dbReference type="CDD" id="cd00180">
    <property type="entry name" value="PKc"/>
    <property type="match status" value="1"/>
</dbReference>
<evidence type="ECO:0000313" key="9">
    <source>
        <dbReference type="EMBL" id="CAD5230119.1"/>
    </source>
</evidence>
<reference evidence="9" key="1">
    <citation type="submission" date="2020-09" db="EMBL/GenBank/DDBJ databases">
        <authorList>
            <person name="Kikuchi T."/>
        </authorList>
    </citation>
    <scope>NUCLEOTIDE SEQUENCE</scope>
    <source>
        <strain evidence="9">SH1</strain>
    </source>
</reference>
<evidence type="ECO:0000256" key="4">
    <source>
        <dbReference type="ARBA" id="ARBA00022777"/>
    </source>
</evidence>
<sequence>MTSLIEAKGYKIDKQIGKGGFGVVYKAFDKYNKAVALKQSNIKNGKEKGLDLKAEARFMRILSEGKDSERHYFVKYIDSFEDGENFVLVMEYIENGSLYEFVRKEPLSLDAAIYVTLQIIVAVQYMHDKEIMHRDLSPGNILVVPRSNSRSKFLPKICDFGLAKQLPRSKEKNFTVCGTPQFQDFEHMKKGYGPEIDYSSVGALFYYMLTQKPIQNKVASVNDIRAKIDNEAAVNWICQLVMKDDKYEREFGIKKTLTTPEDIRMQLKAIDCRDKSMPRSSISSRIRSTSRTIREKENIENRDYHEYRRDQYSDTQRFRNDHENRGRSMERRDYGVCRERGNQRIEVKSNGQDYREGYVRQPERRRSSSRQTDSYRRLDSLQLPTNVETRRERRNSVRTIPVAEAELSRKPKSAPGQKVTPWPLAHNMNDLSEVNVVFAEPGRVLLTKEGSLCTITIEVHNSDEVITKIVKLNNAGESSQNLNVYEVEGRHKKRTINDPPVPVGPRTKSVLSSRELDKSPELKTIYDKCNKFVLWCRNRQARCQFIDNVNKVYGDVKINGRVEIRWNDRTIEVDRTKEDLILESVKGGKFTSGEYAYLRQVGRDLLNKDRRAQKYKNSLQYNRNQEAV</sequence>
<dbReference type="EMBL" id="CAJFDH010000006">
    <property type="protein sequence ID" value="CAD5230119.1"/>
    <property type="molecule type" value="Genomic_DNA"/>
</dbReference>
<comment type="caution">
    <text evidence="9">The sequence shown here is derived from an EMBL/GenBank/DDBJ whole genome shotgun (WGS) entry which is preliminary data.</text>
</comment>
<name>A0A811LRU7_9BILA</name>
<evidence type="ECO:0000256" key="6">
    <source>
        <dbReference type="PROSITE-ProRule" id="PRU10141"/>
    </source>
</evidence>
<dbReference type="PANTHER" id="PTHR24345:SF91">
    <property type="entry name" value="SERINE_THREONINE-PROTEIN KINASE PLK4"/>
    <property type="match status" value="1"/>
</dbReference>
<dbReference type="GO" id="GO:0004674">
    <property type="term" value="F:protein serine/threonine kinase activity"/>
    <property type="evidence" value="ECO:0007669"/>
    <property type="project" value="UniProtKB-KW"/>
</dbReference>
<organism evidence="9 10">
    <name type="scientific">Bursaphelenchus okinawaensis</name>
    <dbReference type="NCBI Taxonomy" id="465554"/>
    <lineage>
        <taxon>Eukaryota</taxon>
        <taxon>Metazoa</taxon>
        <taxon>Ecdysozoa</taxon>
        <taxon>Nematoda</taxon>
        <taxon>Chromadorea</taxon>
        <taxon>Rhabditida</taxon>
        <taxon>Tylenchina</taxon>
        <taxon>Tylenchomorpha</taxon>
        <taxon>Aphelenchoidea</taxon>
        <taxon>Aphelenchoididae</taxon>
        <taxon>Bursaphelenchus</taxon>
    </lineage>
</organism>
<protein>
    <recommendedName>
        <fullName evidence="8">Protein kinase domain-containing protein</fullName>
    </recommendedName>
</protein>
<dbReference type="PROSITE" id="PS00109">
    <property type="entry name" value="PROTEIN_KINASE_TYR"/>
    <property type="match status" value="1"/>
</dbReference>
<evidence type="ECO:0000256" key="3">
    <source>
        <dbReference type="ARBA" id="ARBA00022741"/>
    </source>
</evidence>
<feature type="region of interest" description="Disordered" evidence="7">
    <location>
        <begin position="274"/>
        <end position="399"/>
    </location>
</feature>
<dbReference type="PROSITE" id="PS00107">
    <property type="entry name" value="PROTEIN_KINASE_ATP"/>
    <property type="match status" value="1"/>
</dbReference>
<keyword evidence="4" id="KW-0418">Kinase</keyword>
<evidence type="ECO:0000259" key="8">
    <source>
        <dbReference type="PROSITE" id="PS50011"/>
    </source>
</evidence>
<dbReference type="Proteomes" id="UP000783686">
    <property type="component" value="Unassembled WGS sequence"/>
</dbReference>
<dbReference type="InterPro" id="IPR000719">
    <property type="entry name" value="Prot_kinase_dom"/>
</dbReference>
<dbReference type="OrthoDB" id="346907at2759"/>
<feature type="compositionally biased region" description="Basic and acidic residues" evidence="7">
    <location>
        <begin position="292"/>
        <end position="366"/>
    </location>
</feature>
<dbReference type="PROSITE" id="PS50011">
    <property type="entry name" value="PROTEIN_KINASE_DOM"/>
    <property type="match status" value="1"/>
</dbReference>
<dbReference type="AlphaFoldDB" id="A0A811LRU7"/>
<dbReference type="Pfam" id="PF00069">
    <property type="entry name" value="Pkinase"/>
    <property type="match status" value="1"/>
</dbReference>
<dbReference type="PANTHER" id="PTHR24345">
    <property type="entry name" value="SERINE/THREONINE-PROTEIN KINASE PLK"/>
    <property type="match status" value="1"/>
</dbReference>
<dbReference type="GO" id="GO:0005634">
    <property type="term" value="C:nucleus"/>
    <property type="evidence" value="ECO:0007669"/>
    <property type="project" value="TreeGrafter"/>
</dbReference>
<evidence type="ECO:0000256" key="1">
    <source>
        <dbReference type="ARBA" id="ARBA00022527"/>
    </source>
</evidence>
<dbReference type="GO" id="GO:0005524">
    <property type="term" value="F:ATP binding"/>
    <property type="evidence" value="ECO:0007669"/>
    <property type="project" value="UniProtKB-UniRule"/>
</dbReference>